<evidence type="ECO:0000313" key="8">
    <source>
        <dbReference type="EMBL" id="SFE67044.1"/>
    </source>
</evidence>
<dbReference type="NCBIfam" id="TIGR02937">
    <property type="entry name" value="sigma70-ECF"/>
    <property type="match status" value="1"/>
</dbReference>
<dbReference type="Gene3D" id="1.10.1740.10">
    <property type="match status" value="1"/>
</dbReference>
<keyword evidence="4" id="KW-0238">DNA-binding</keyword>
<evidence type="ECO:0000256" key="5">
    <source>
        <dbReference type="ARBA" id="ARBA00023163"/>
    </source>
</evidence>
<dbReference type="AlphaFoldDB" id="A0A1I2CFK0"/>
<dbReference type="CDD" id="cd06171">
    <property type="entry name" value="Sigma70_r4"/>
    <property type="match status" value="1"/>
</dbReference>
<dbReference type="InterPro" id="IPR036388">
    <property type="entry name" value="WH-like_DNA-bd_sf"/>
</dbReference>
<dbReference type="GO" id="GO:0006352">
    <property type="term" value="P:DNA-templated transcription initiation"/>
    <property type="evidence" value="ECO:0007669"/>
    <property type="project" value="InterPro"/>
</dbReference>
<organism evidence="8 9">
    <name type="scientific">Thermophagus xiamenensis</name>
    <dbReference type="NCBI Taxonomy" id="385682"/>
    <lineage>
        <taxon>Bacteria</taxon>
        <taxon>Pseudomonadati</taxon>
        <taxon>Bacteroidota</taxon>
        <taxon>Bacteroidia</taxon>
        <taxon>Marinilabiliales</taxon>
        <taxon>Marinilabiliaceae</taxon>
        <taxon>Thermophagus</taxon>
    </lineage>
</organism>
<sequence length="189" mass="22187">MNDDLLIKGLKERREQAFTTLLARFRPRVVNTCFGFVRNEQDAEEVAQDVFLEVYQSIDKFNGQVPIHVWLYRLSMQKSIDFIRTKTRKKRWSGFKNFFIDNENTWQLPTDSDASSNMEQKELSELLATVISRLPERQQKAFILSRNEGLSNAEIGTILNTSESAVESLITRANKRLRELLYNYYHNRS</sequence>
<keyword evidence="9" id="KW-1185">Reference proteome</keyword>
<reference evidence="8 9" key="1">
    <citation type="submission" date="2016-10" db="EMBL/GenBank/DDBJ databases">
        <authorList>
            <person name="de Groot N.N."/>
        </authorList>
    </citation>
    <scope>NUCLEOTIDE SEQUENCE [LARGE SCALE GENOMIC DNA]</scope>
    <source>
        <strain evidence="8 9">DSM 19012</strain>
    </source>
</reference>
<dbReference type="PANTHER" id="PTHR43133">
    <property type="entry name" value="RNA POLYMERASE ECF-TYPE SIGMA FACTO"/>
    <property type="match status" value="1"/>
</dbReference>
<gene>
    <name evidence="8" type="ORF">SAMN05444380_1166</name>
</gene>
<dbReference type="InterPro" id="IPR007627">
    <property type="entry name" value="RNA_pol_sigma70_r2"/>
</dbReference>
<proteinExistence type="inferred from homology"/>
<feature type="domain" description="RNA polymerase sigma-70 region 2" evidence="6">
    <location>
        <begin position="22"/>
        <end position="88"/>
    </location>
</feature>
<dbReference type="GO" id="GO:0016987">
    <property type="term" value="F:sigma factor activity"/>
    <property type="evidence" value="ECO:0007669"/>
    <property type="project" value="UniProtKB-KW"/>
</dbReference>
<accession>A0A1I2CFK0</accession>
<protein>
    <submittedName>
        <fullName evidence="8">RNA polymerase, sigma subunit, ECF family</fullName>
    </submittedName>
</protein>
<dbReference type="Pfam" id="PF04542">
    <property type="entry name" value="Sigma70_r2"/>
    <property type="match status" value="1"/>
</dbReference>
<dbReference type="InterPro" id="IPR013324">
    <property type="entry name" value="RNA_pol_sigma_r3/r4-like"/>
</dbReference>
<evidence type="ECO:0000259" key="6">
    <source>
        <dbReference type="Pfam" id="PF04542"/>
    </source>
</evidence>
<dbReference type="Gene3D" id="1.10.10.10">
    <property type="entry name" value="Winged helix-like DNA-binding domain superfamily/Winged helix DNA-binding domain"/>
    <property type="match status" value="1"/>
</dbReference>
<dbReference type="Proteomes" id="UP000181976">
    <property type="component" value="Unassembled WGS sequence"/>
</dbReference>
<dbReference type="EMBL" id="FONA01000016">
    <property type="protein sequence ID" value="SFE67044.1"/>
    <property type="molecule type" value="Genomic_DNA"/>
</dbReference>
<evidence type="ECO:0000256" key="4">
    <source>
        <dbReference type="ARBA" id="ARBA00023125"/>
    </source>
</evidence>
<keyword evidence="5" id="KW-0804">Transcription</keyword>
<dbReference type="PANTHER" id="PTHR43133:SF8">
    <property type="entry name" value="RNA POLYMERASE SIGMA FACTOR HI_1459-RELATED"/>
    <property type="match status" value="1"/>
</dbReference>
<dbReference type="Pfam" id="PF08281">
    <property type="entry name" value="Sigma70_r4_2"/>
    <property type="match status" value="1"/>
</dbReference>
<comment type="similarity">
    <text evidence="1">Belongs to the sigma-70 factor family. ECF subfamily.</text>
</comment>
<evidence type="ECO:0000313" key="9">
    <source>
        <dbReference type="Proteomes" id="UP000181976"/>
    </source>
</evidence>
<dbReference type="InParanoid" id="A0A1I2CFK0"/>
<dbReference type="GO" id="GO:0003677">
    <property type="term" value="F:DNA binding"/>
    <property type="evidence" value="ECO:0007669"/>
    <property type="project" value="UniProtKB-KW"/>
</dbReference>
<dbReference type="eggNOG" id="COG1595">
    <property type="taxonomic scope" value="Bacteria"/>
</dbReference>
<dbReference type="RefSeq" id="WP_010527634.1">
    <property type="nucleotide sequence ID" value="NZ_AFSL01000056.1"/>
</dbReference>
<dbReference type="InterPro" id="IPR013249">
    <property type="entry name" value="RNA_pol_sigma70_r4_t2"/>
</dbReference>
<dbReference type="SUPFAM" id="SSF88946">
    <property type="entry name" value="Sigma2 domain of RNA polymerase sigma factors"/>
    <property type="match status" value="1"/>
</dbReference>
<evidence type="ECO:0000259" key="7">
    <source>
        <dbReference type="Pfam" id="PF08281"/>
    </source>
</evidence>
<keyword evidence="2" id="KW-0805">Transcription regulation</keyword>
<dbReference type="InterPro" id="IPR039425">
    <property type="entry name" value="RNA_pol_sigma-70-like"/>
</dbReference>
<evidence type="ECO:0000256" key="2">
    <source>
        <dbReference type="ARBA" id="ARBA00023015"/>
    </source>
</evidence>
<feature type="domain" description="RNA polymerase sigma factor 70 region 4 type 2" evidence="7">
    <location>
        <begin position="125"/>
        <end position="177"/>
    </location>
</feature>
<dbReference type="STRING" id="385682.SAMN05444380_1166"/>
<keyword evidence="3" id="KW-0731">Sigma factor</keyword>
<dbReference type="SUPFAM" id="SSF88659">
    <property type="entry name" value="Sigma3 and sigma4 domains of RNA polymerase sigma factors"/>
    <property type="match status" value="1"/>
</dbReference>
<evidence type="ECO:0000256" key="1">
    <source>
        <dbReference type="ARBA" id="ARBA00010641"/>
    </source>
</evidence>
<name>A0A1I2CFK0_9BACT</name>
<dbReference type="OrthoDB" id="1493347at2"/>
<dbReference type="InterPro" id="IPR014284">
    <property type="entry name" value="RNA_pol_sigma-70_dom"/>
</dbReference>
<dbReference type="InterPro" id="IPR013325">
    <property type="entry name" value="RNA_pol_sigma_r2"/>
</dbReference>
<evidence type="ECO:0000256" key="3">
    <source>
        <dbReference type="ARBA" id="ARBA00023082"/>
    </source>
</evidence>